<dbReference type="Proteomes" id="UP001385951">
    <property type="component" value="Unassembled WGS sequence"/>
</dbReference>
<dbReference type="EMBL" id="JASBNA010000016">
    <property type="protein sequence ID" value="KAK7686480.1"/>
    <property type="molecule type" value="Genomic_DNA"/>
</dbReference>
<keyword evidence="4" id="KW-1185">Reference proteome</keyword>
<keyword evidence="1" id="KW-0472">Membrane</keyword>
<comment type="caution">
    <text evidence="3">The sequence shown here is derived from an EMBL/GenBank/DDBJ whole genome shotgun (WGS) entry which is preliminary data.</text>
</comment>
<dbReference type="InterPro" id="IPR045339">
    <property type="entry name" value="DUF6534"/>
</dbReference>
<protein>
    <recommendedName>
        <fullName evidence="2">DUF6534 domain-containing protein</fullName>
    </recommendedName>
</protein>
<gene>
    <name evidence="3" type="ORF">QCA50_010076</name>
</gene>
<feature type="transmembrane region" description="Helical" evidence="1">
    <location>
        <begin position="268"/>
        <end position="287"/>
    </location>
</feature>
<evidence type="ECO:0000259" key="2">
    <source>
        <dbReference type="Pfam" id="PF20152"/>
    </source>
</evidence>
<keyword evidence="1" id="KW-0812">Transmembrane</keyword>
<dbReference type="PANTHER" id="PTHR40465">
    <property type="entry name" value="CHROMOSOME 1, WHOLE GENOME SHOTGUN SEQUENCE"/>
    <property type="match status" value="1"/>
</dbReference>
<feature type="transmembrane region" description="Helical" evidence="1">
    <location>
        <begin position="49"/>
        <end position="74"/>
    </location>
</feature>
<feature type="transmembrane region" description="Helical" evidence="1">
    <location>
        <begin position="157"/>
        <end position="176"/>
    </location>
</feature>
<dbReference type="Pfam" id="PF20152">
    <property type="entry name" value="DUF6534"/>
    <property type="match status" value="1"/>
</dbReference>
<evidence type="ECO:0000256" key="1">
    <source>
        <dbReference type="SAM" id="Phobius"/>
    </source>
</evidence>
<feature type="domain" description="DUF6534" evidence="2">
    <location>
        <begin position="205"/>
        <end position="290"/>
    </location>
</feature>
<sequence>MTVALEFINNYITHIFLSLLEPRCWCHIQIPITPSGRSSSSTMLVGSSLGAVLVGGIVCAFLSGIVTMQVFLYYRLYPKDHNKFKTMVAIIWTIDLIHTIMASVSNWTYLISHYGDESMPDYVTWTIAVTVALTAFITWFVHCFFAWRIFTLSHSNYAIVVPIVVLALFRLAAALVSTSKMIQLQSFSRFVHGFGWVFTMGLSTAAAVDILIVVAMCWYLNRSRTGFTEMNTVIDSITLYTIENGLLTCVTTVVSLICWISMPHNLIFLGLHFAISKLYANAFLATLNARVVLRGRSQGSSADGDYPLPVLLSDRFGLASSRGGQSSQNEPEPATRKIQINVEKVIQHDVVEGGCQ</sequence>
<keyword evidence="1" id="KW-1133">Transmembrane helix</keyword>
<dbReference type="PANTHER" id="PTHR40465:SF1">
    <property type="entry name" value="DUF6534 DOMAIN-CONTAINING PROTEIN"/>
    <property type="match status" value="1"/>
</dbReference>
<dbReference type="AlphaFoldDB" id="A0AAW0G5P1"/>
<reference evidence="3 4" key="1">
    <citation type="submission" date="2022-09" db="EMBL/GenBank/DDBJ databases">
        <authorList>
            <person name="Palmer J.M."/>
        </authorList>
    </citation>
    <scope>NUCLEOTIDE SEQUENCE [LARGE SCALE GENOMIC DNA]</scope>
    <source>
        <strain evidence="3 4">DSM 7382</strain>
    </source>
</reference>
<feature type="transmembrane region" description="Helical" evidence="1">
    <location>
        <begin position="122"/>
        <end position="145"/>
    </location>
</feature>
<evidence type="ECO:0000313" key="4">
    <source>
        <dbReference type="Proteomes" id="UP001385951"/>
    </source>
</evidence>
<feature type="transmembrane region" description="Helical" evidence="1">
    <location>
        <begin position="241"/>
        <end position="262"/>
    </location>
</feature>
<feature type="transmembrane region" description="Helical" evidence="1">
    <location>
        <begin position="86"/>
        <end position="110"/>
    </location>
</feature>
<evidence type="ECO:0000313" key="3">
    <source>
        <dbReference type="EMBL" id="KAK7686480.1"/>
    </source>
</evidence>
<feature type="transmembrane region" description="Helical" evidence="1">
    <location>
        <begin position="196"/>
        <end position="220"/>
    </location>
</feature>
<name>A0AAW0G5P1_9APHY</name>
<proteinExistence type="predicted"/>
<organism evidence="3 4">
    <name type="scientific">Cerrena zonata</name>
    <dbReference type="NCBI Taxonomy" id="2478898"/>
    <lineage>
        <taxon>Eukaryota</taxon>
        <taxon>Fungi</taxon>
        <taxon>Dikarya</taxon>
        <taxon>Basidiomycota</taxon>
        <taxon>Agaricomycotina</taxon>
        <taxon>Agaricomycetes</taxon>
        <taxon>Polyporales</taxon>
        <taxon>Cerrenaceae</taxon>
        <taxon>Cerrena</taxon>
    </lineage>
</organism>
<accession>A0AAW0G5P1</accession>